<dbReference type="PATRIC" id="fig|284581.3.peg.3605"/>
<sequence>MIVEEMMNQDVITLNPSATIADAINLIRTHNIRHIPIVNHDFTIAGIVSDRDIRDASPSIFQPSDLANDLHKPVADLMTRNVITAHPLDFVEEIAGIFYEHNIGCVPIVKEHKLVGIVTEKDMLHTLIQLTGAHQPGSQIEVKVDDRPGILAELAALLKNSNINILSILVYPSPTINEKILVFRIQTLNPMMVVTKLKQNGYNVINWPQVPGASS</sequence>
<dbReference type="PROSITE" id="PS51671">
    <property type="entry name" value="ACT"/>
    <property type="match status" value="1"/>
</dbReference>
<dbReference type="SMART" id="SM00116">
    <property type="entry name" value="CBS"/>
    <property type="match status" value="2"/>
</dbReference>
<dbReference type="Pfam" id="PF00571">
    <property type="entry name" value="CBS"/>
    <property type="match status" value="2"/>
</dbReference>
<dbReference type="InterPro" id="IPR002912">
    <property type="entry name" value="ACT_dom"/>
</dbReference>
<dbReference type="InterPro" id="IPR051257">
    <property type="entry name" value="Diverse_CBS-Domain"/>
</dbReference>
<evidence type="ECO:0000313" key="6">
    <source>
        <dbReference type="Proteomes" id="UP000037558"/>
    </source>
</evidence>
<feature type="domain" description="CBS" evidence="3">
    <location>
        <begin position="7"/>
        <end position="66"/>
    </location>
</feature>
<dbReference type="PANTHER" id="PTHR43080:SF2">
    <property type="entry name" value="CBS DOMAIN-CONTAINING PROTEIN"/>
    <property type="match status" value="1"/>
</dbReference>
<evidence type="ECO:0000256" key="2">
    <source>
        <dbReference type="PROSITE-ProRule" id="PRU00703"/>
    </source>
</evidence>
<reference evidence="6" key="1">
    <citation type="submission" date="2015-08" db="EMBL/GenBank/DDBJ databases">
        <title>Fjat-14210 dsm16467.</title>
        <authorList>
            <person name="Liu B."/>
            <person name="Wang J."/>
            <person name="Zhu Y."/>
            <person name="Liu G."/>
            <person name="Chen Q."/>
            <person name="Chen Z."/>
            <person name="Lan J."/>
            <person name="Che J."/>
            <person name="Ge C."/>
            <person name="Shi H."/>
            <person name="Pan Z."/>
            <person name="Liu X."/>
        </authorList>
    </citation>
    <scope>NUCLEOTIDE SEQUENCE [LARGE SCALE GENOMIC DNA]</scope>
    <source>
        <strain evidence="6">DSM 16467</strain>
    </source>
</reference>
<dbReference type="InterPro" id="IPR000644">
    <property type="entry name" value="CBS_dom"/>
</dbReference>
<protein>
    <submittedName>
        <fullName evidence="5">Acetoin utilization protein AcuB</fullName>
    </submittedName>
</protein>
<evidence type="ECO:0000313" key="5">
    <source>
        <dbReference type="EMBL" id="KOO46812.1"/>
    </source>
</evidence>
<dbReference type="OrthoDB" id="9781631at2"/>
<accession>A0A0M0L7F4</accession>
<feature type="domain" description="ACT" evidence="4">
    <location>
        <begin position="139"/>
        <end position="212"/>
    </location>
</feature>
<comment type="caution">
    <text evidence="5">The sequence shown here is derived from an EMBL/GenBank/DDBJ whole genome shotgun (WGS) entry which is preliminary data.</text>
</comment>
<dbReference type="PANTHER" id="PTHR43080">
    <property type="entry name" value="CBS DOMAIN-CONTAINING PROTEIN CBSX3, MITOCHONDRIAL"/>
    <property type="match status" value="1"/>
</dbReference>
<evidence type="ECO:0000259" key="4">
    <source>
        <dbReference type="PROSITE" id="PS51671"/>
    </source>
</evidence>
<dbReference type="STRING" id="284581.AMD01_07775"/>
<keyword evidence="6" id="KW-1185">Reference proteome</keyword>
<name>A0A0M0L7F4_9BACI</name>
<dbReference type="Pfam" id="PF01842">
    <property type="entry name" value="ACT"/>
    <property type="match status" value="1"/>
</dbReference>
<proteinExistence type="predicted"/>
<keyword evidence="1 2" id="KW-0129">CBS domain</keyword>
<dbReference type="PROSITE" id="PS51371">
    <property type="entry name" value="CBS"/>
    <property type="match status" value="2"/>
</dbReference>
<dbReference type="CDD" id="cd04584">
    <property type="entry name" value="CBS_pair_AcuB_like"/>
    <property type="match status" value="1"/>
</dbReference>
<dbReference type="InterPro" id="IPR046342">
    <property type="entry name" value="CBS_dom_sf"/>
</dbReference>
<dbReference type="SUPFAM" id="SSF55021">
    <property type="entry name" value="ACT-like"/>
    <property type="match status" value="1"/>
</dbReference>
<dbReference type="Gene3D" id="3.10.580.10">
    <property type="entry name" value="CBS-domain"/>
    <property type="match status" value="1"/>
</dbReference>
<dbReference type="Gene3D" id="3.30.70.260">
    <property type="match status" value="1"/>
</dbReference>
<dbReference type="EMBL" id="LILC01000011">
    <property type="protein sequence ID" value="KOO46812.1"/>
    <property type="molecule type" value="Genomic_DNA"/>
</dbReference>
<dbReference type="Proteomes" id="UP000037558">
    <property type="component" value="Unassembled WGS sequence"/>
</dbReference>
<gene>
    <name evidence="5" type="ORF">AMD01_07775</name>
</gene>
<dbReference type="AlphaFoldDB" id="A0A0M0L7F4"/>
<organism evidence="5 6">
    <name type="scientific">Priestia koreensis</name>
    <dbReference type="NCBI Taxonomy" id="284581"/>
    <lineage>
        <taxon>Bacteria</taxon>
        <taxon>Bacillati</taxon>
        <taxon>Bacillota</taxon>
        <taxon>Bacilli</taxon>
        <taxon>Bacillales</taxon>
        <taxon>Bacillaceae</taxon>
        <taxon>Priestia</taxon>
    </lineage>
</organism>
<evidence type="ECO:0000256" key="1">
    <source>
        <dbReference type="ARBA" id="ARBA00023122"/>
    </source>
</evidence>
<dbReference type="SUPFAM" id="SSF54631">
    <property type="entry name" value="CBS-domain pair"/>
    <property type="match status" value="1"/>
</dbReference>
<dbReference type="RefSeq" id="WP_053400820.1">
    <property type="nucleotide sequence ID" value="NZ_JAMAUM010000001.1"/>
</dbReference>
<feature type="domain" description="CBS" evidence="3">
    <location>
        <begin position="78"/>
        <end position="136"/>
    </location>
</feature>
<dbReference type="InterPro" id="IPR045865">
    <property type="entry name" value="ACT-like_dom_sf"/>
</dbReference>
<evidence type="ECO:0000259" key="3">
    <source>
        <dbReference type="PROSITE" id="PS51371"/>
    </source>
</evidence>
<dbReference type="CDD" id="cd04883">
    <property type="entry name" value="ACT_AcuB"/>
    <property type="match status" value="1"/>
</dbReference>